<comment type="caution">
    <text evidence="6">The sequence shown here is derived from an EMBL/GenBank/DDBJ whole genome shotgun (WGS) entry which is preliminary data.</text>
</comment>
<evidence type="ECO:0000256" key="2">
    <source>
        <dbReference type="ARBA" id="ARBA00022723"/>
    </source>
</evidence>
<evidence type="ECO:0000256" key="4">
    <source>
        <dbReference type="ARBA" id="ARBA00023014"/>
    </source>
</evidence>
<evidence type="ECO:0000313" key="7">
    <source>
        <dbReference type="Proteomes" id="UP000705867"/>
    </source>
</evidence>
<keyword evidence="4" id="KW-0411">Iron-sulfur</keyword>
<dbReference type="Gene3D" id="3.30.70.20">
    <property type="match status" value="1"/>
</dbReference>
<dbReference type="PANTHER" id="PTHR24960">
    <property type="entry name" value="PHOTOSYSTEM I IRON-SULFUR CENTER-RELATED"/>
    <property type="match status" value="1"/>
</dbReference>
<dbReference type="InterPro" id="IPR037207">
    <property type="entry name" value="Nuop51_4Fe4S-bd_sf"/>
</dbReference>
<keyword evidence="3" id="KW-0408">Iron</keyword>
<feature type="domain" description="4Fe-4S ferredoxin-type" evidence="5">
    <location>
        <begin position="121"/>
        <end position="150"/>
    </location>
</feature>
<evidence type="ECO:0000256" key="3">
    <source>
        <dbReference type="ARBA" id="ARBA00023004"/>
    </source>
</evidence>
<evidence type="ECO:0000256" key="1">
    <source>
        <dbReference type="ARBA" id="ARBA00022485"/>
    </source>
</evidence>
<name>A0A953JDA8_9BACT</name>
<dbReference type="PROSITE" id="PS51379">
    <property type="entry name" value="4FE4S_FER_2"/>
    <property type="match status" value="2"/>
</dbReference>
<evidence type="ECO:0000259" key="5">
    <source>
        <dbReference type="PROSITE" id="PS51379"/>
    </source>
</evidence>
<keyword evidence="2" id="KW-0479">Metal-binding</keyword>
<organism evidence="6 7">
    <name type="scientific">Candidatus Nitrobium versatile</name>
    <dbReference type="NCBI Taxonomy" id="2884831"/>
    <lineage>
        <taxon>Bacteria</taxon>
        <taxon>Pseudomonadati</taxon>
        <taxon>Nitrospirota</taxon>
        <taxon>Nitrospiria</taxon>
        <taxon>Nitrospirales</taxon>
        <taxon>Nitrospiraceae</taxon>
        <taxon>Candidatus Nitrobium</taxon>
    </lineage>
</organism>
<dbReference type="Gene3D" id="1.20.1440.230">
    <property type="entry name" value="NADH-ubiquinone oxidoreductase 51kDa subunit, iron-sulphur binding domain"/>
    <property type="match status" value="1"/>
</dbReference>
<dbReference type="AlphaFoldDB" id="A0A953JDA8"/>
<proteinExistence type="predicted"/>
<sequence length="194" mass="21175">MAETKELKVEEIKKSAEEKSCPVQRSLYYISEFLSGPMCGRCFPCAMGSYEARTRLQTIIEGRGTEADIRALKRITAEMAEASMCKKGKDTASFISGWLNEGAFHEHVGGTCSSGECIALIEYRVVPGNCTACGRCKEVCTHNAVTGEKAKPYRSGLPFEIRQKRCTRCGECIKVCPEEAIVLVGVKDSTLAGV</sequence>
<dbReference type="PANTHER" id="PTHR24960:SF79">
    <property type="entry name" value="PHOTOSYSTEM I IRON-SULFUR CENTER"/>
    <property type="match status" value="1"/>
</dbReference>
<evidence type="ECO:0000313" key="6">
    <source>
        <dbReference type="EMBL" id="MBZ0157499.1"/>
    </source>
</evidence>
<reference evidence="6" key="2">
    <citation type="submission" date="2021-08" db="EMBL/GenBank/DDBJ databases">
        <authorList>
            <person name="Dalcin Martins P."/>
        </authorList>
    </citation>
    <scope>NUCLEOTIDE SEQUENCE</scope>
    <source>
        <strain evidence="6">MAG_39</strain>
    </source>
</reference>
<feature type="domain" description="4Fe-4S ferredoxin-type" evidence="5">
    <location>
        <begin position="157"/>
        <end position="186"/>
    </location>
</feature>
<dbReference type="Pfam" id="PF12838">
    <property type="entry name" value="Fer4_7"/>
    <property type="match status" value="1"/>
</dbReference>
<dbReference type="Proteomes" id="UP000705867">
    <property type="component" value="Unassembled WGS sequence"/>
</dbReference>
<dbReference type="InterPro" id="IPR050157">
    <property type="entry name" value="PSI_iron-sulfur_center"/>
</dbReference>
<dbReference type="InterPro" id="IPR019575">
    <property type="entry name" value="Nuop51_4Fe4S-bd"/>
</dbReference>
<accession>A0A953JDA8</accession>
<protein>
    <submittedName>
        <fullName evidence="6">4Fe-4S binding protein</fullName>
    </submittedName>
</protein>
<dbReference type="PROSITE" id="PS00198">
    <property type="entry name" value="4FE4S_FER_1"/>
    <property type="match status" value="1"/>
</dbReference>
<dbReference type="SUPFAM" id="SSF54862">
    <property type="entry name" value="4Fe-4S ferredoxins"/>
    <property type="match status" value="1"/>
</dbReference>
<reference evidence="6" key="1">
    <citation type="journal article" date="2021" name="bioRxiv">
        <title>Unraveling nitrogen, sulfur and carbon metabolic pathways and microbial community transcriptional responses to substrate deprivation and toxicity stresses in a bioreactor mimicking anoxic brackish coastal sediment conditions.</title>
        <authorList>
            <person name="Martins P.D."/>
            <person name="Echeveste M.J."/>
            <person name="Arshad A."/>
            <person name="Kurth J."/>
            <person name="Ouboter H."/>
            <person name="Jetten M.S.M."/>
            <person name="Welte C.U."/>
        </authorList>
    </citation>
    <scope>NUCLEOTIDE SEQUENCE</scope>
    <source>
        <strain evidence="6">MAG_39</strain>
    </source>
</reference>
<dbReference type="InterPro" id="IPR017896">
    <property type="entry name" value="4Fe4S_Fe-S-bd"/>
</dbReference>
<dbReference type="Pfam" id="PF10589">
    <property type="entry name" value="NADH_4Fe-4S"/>
    <property type="match status" value="1"/>
</dbReference>
<dbReference type="GO" id="GO:0046872">
    <property type="term" value="F:metal ion binding"/>
    <property type="evidence" value="ECO:0007669"/>
    <property type="project" value="UniProtKB-KW"/>
</dbReference>
<dbReference type="GO" id="GO:0051539">
    <property type="term" value="F:4 iron, 4 sulfur cluster binding"/>
    <property type="evidence" value="ECO:0007669"/>
    <property type="project" value="UniProtKB-KW"/>
</dbReference>
<gene>
    <name evidence="6" type="ORF">K8I29_14975</name>
</gene>
<keyword evidence="1" id="KW-0004">4Fe-4S</keyword>
<dbReference type="SUPFAM" id="SSF140490">
    <property type="entry name" value="Nqo1C-terminal domain-like"/>
    <property type="match status" value="1"/>
</dbReference>
<dbReference type="InterPro" id="IPR017900">
    <property type="entry name" value="4Fe4S_Fe_S_CS"/>
</dbReference>
<dbReference type="EMBL" id="JAIOIV010000118">
    <property type="protein sequence ID" value="MBZ0157499.1"/>
    <property type="molecule type" value="Genomic_DNA"/>
</dbReference>